<name>A0A2W5ZHF2_9BACT</name>
<comment type="caution">
    <text evidence="1">The sequence shown here is derived from an EMBL/GenBank/DDBJ whole genome shotgun (WGS) entry which is preliminary data.</text>
</comment>
<sequence length="150" mass="16236">MVRLRPRRARCASCQLTHVLLPVFALLRRRDLAEVIGEALRSRHLEGLSRREMAERAGVVADTARGWLRRFDERAEAIRADFAALAHRYDPQLPPIEPRGSPCADALEAIGVAAAAAVRLLGPAPLWDFVAGASGGRLLSNTSCPLPGPA</sequence>
<protein>
    <submittedName>
        <fullName evidence="1">Helix-turn-helix domain-containing protein</fullName>
    </submittedName>
</protein>
<proteinExistence type="predicted"/>
<dbReference type="AlphaFoldDB" id="A0A2W5ZHF2"/>
<dbReference type="Proteomes" id="UP000248724">
    <property type="component" value="Unassembled WGS sequence"/>
</dbReference>
<reference evidence="1 2" key="1">
    <citation type="journal article" date="2017" name="Nature">
        <title>Atmospheric trace gases support primary production in Antarctic desert surface soil.</title>
        <authorList>
            <person name="Ji M."/>
            <person name="Greening C."/>
            <person name="Vanwonterghem I."/>
            <person name="Carere C.R."/>
            <person name="Bay S.K."/>
            <person name="Steen J.A."/>
            <person name="Montgomery K."/>
            <person name="Lines T."/>
            <person name="Beardall J."/>
            <person name="van Dorst J."/>
            <person name="Snape I."/>
            <person name="Stott M.B."/>
            <person name="Hugenholtz P."/>
            <person name="Ferrari B.C."/>
        </authorList>
    </citation>
    <scope>NUCLEOTIDE SEQUENCE [LARGE SCALE GENOMIC DNA]</scope>
    <source>
        <strain evidence="1">RRmetagenome_bin12</strain>
    </source>
</reference>
<organism evidence="1 2">
    <name type="scientific">Candidatus Aeolococcus gillhamiae</name>
    <dbReference type="NCBI Taxonomy" id="3127015"/>
    <lineage>
        <taxon>Bacteria</taxon>
        <taxon>Bacillati</taxon>
        <taxon>Candidatus Dormiibacterota</taxon>
        <taxon>Candidatus Dormibacteria</taxon>
        <taxon>Candidatus Aeolococcales</taxon>
        <taxon>Candidatus Aeolococcaceae</taxon>
        <taxon>Candidatus Aeolococcus</taxon>
    </lineage>
</organism>
<gene>
    <name evidence="1" type="ORF">DLM65_03805</name>
</gene>
<accession>A0A2W5ZHF2</accession>
<evidence type="ECO:0000313" key="1">
    <source>
        <dbReference type="EMBL" id="PZR82465.1"/>
    </source>
</evidence>
<evidence type="ECO:0000313" key="2">
    <source>
        <dbReference type="Proteomes" id="UP000248724"/>
    </source>
</evidence>
<dbReference type="EMBL" id="QHBU01000071">
    <property type="protein sequence ID" value="PZR82465.1"/>
    <property type="molecule type" value="Genomic_DNA"/>
</dbReference>